<sequence>MSYLSRMSTFSAKRKRLQHGFDFERIIQDADSSLNGRAGAQAAVDAGASSSSVPNEQNDECLWELRTNVLHARGTAQATESVPSHVPCRSKVDIEGVPGAFLVPDVLSPDECELLIGLAEQLGFTPGEGIVSVPREAGAALCFWHGDHPQSPLHEGSALAEGSCEPKYVIRTDVLFYKPLNAAQDLQWESSKTNLAMMRAMAL</sequence>
<evidence type="ECO:0000313" key="1">
    <source>
        <dbReference type="EMBL" id="KAK3242490.1"/>
    </source>
</evidence>
<evidence type="ECO:0000313" key="2">
    <source>
        <dbReference type="Proteomes" id="UP001190700"/>
    </source>
</evidence>
<gene>
    <name evidence="1" type="ORF">CYMTET_47834</name>
</gene>
<protein>
    <submittedName>
        <fullName evidence="1">Uncharacterized protein</fullName>
    </submittedName>
</protein>
<organism evidence="1 2">
    <name type="scientific">Cymbomonas tetramitiformis</name>
    <dbReference type="NCBI Taxonomy" id="36881"/>
    <lineage>
        <taxon>Eukaryota</taxon>
        <taxon>Viridiplantae</taxon>
        <taxon>Chlorophyta</taxon>
        <taxon>Pyramimonadophyceae</taxon>
        <taxon>Pyramimonadales</taxon>
        <taxon>Pyramimonadaceae</taxon>
        <taxon>Cymbomonas</taxon>
    </lineage>
</organism>
<keyword evidence="2" id="KW-1185">Reference proteome</keyword>
<proteinExistence type="predicted"/>
<dbReference type="AlphaFoldDB" id="A0AAE0BV78"/>
<accession>A0AAE0BV78</accession>
<comment type="caution">
    <text evidence="1">The sequence shown here is derived from an EMBL/GenBank/DDBJ whole genome shotgun (WGS) entry which is preliminary data.</text>
</comment>
<name>A0AAE0BV78_9CHLO</name>
<dbReference type="EMBL" id="LGRX02033160">
    <property type="protein sequence ID" value="KAK3242490.1"/>
    <property type="molecule type" value="Genomic_DNA"/>
</dbReference>
<dbReference type="Proteomes" id="UP001190700">
    <property type="component" value="Unassembled WGS sequence"/>
</dbReference>
<reference evidence="1 2" key="1">
    <citation type="journal article" date="2015" name="Genome Biol. Evol.">
        <title>Comparative Genomics of a Bacterivorous Green Alga Reveals Evolutionary Causalities and Consequences of Phago-Mixotrophic Mode of Nutrition.</title>
        <authorList>
            <person name="Burns J.A."/>
            <person name="Paasch A."/>
            <person name="Narechania A."/>
            <person name="Kim E."/>
        </authorList>
    </citation>
    <scope>NUCLEOTIDE SEQUENCE [LARGE SCALE GENOMIC DNA]</scope>
    <source>
        <strain evidence="1 2">PLY_AMNH</strain>
    </source>
</reference>